<evidence type="ECO:0000313" key="2">
    <source>
        <dbReference type="Proteomes" id="UP001219518"/>
    </source>
</evidence>
<dbReference type="AlphaFoldDB" id="A0AAE1HXQ3"/>
<sequence>MTSIMAHVYCDVQMLRNAEGQFNVKEFSVYHAQWDVCQTATFLLPYEESRIPERYQRQNRFVTRHPQPGGGGTRNLEAGRNLAATWGYPYYLQRKQNAKQKMRYVVERHEGYLHIDTAFLFTDPSTWHLEKSFIVGLETAKALQAERGVALVKSYTACGNVSNNESKFQKLLEVCRILMMEETSRDLTVNGVIERIKYEI</sequence>
<evidence type="ECO:0000313" key="1">
    <source>
        <dbReference type="EMBL" id="KAK3929504.1"/>
    </source>
</evidence>
<organism evidence="1 2">
    <name type="scientific">Frankliniella fusca</name>
    <dbReference type="NCBI Taxonomy" id="407009"/>
    <lineage>
        <taxon>Eukaryota</taxon>
        <taxon>Metazoa</taxon>
        <taxon>Ecdysozoa</taxon>
        <taxon>Arthropoda</taxon>
        <taxon>Hexapoda</taxon>
        <taxon>Insecta</taxon>
        <taxon>Pterygota</taxon>
        <taxon>Neoptera</taxon>
        <taxon>Paraneoptera</taxon>
        <taxon>Thysanoptera</taxon>
        <taxon>Terebrantia</taxon>
        <taxon>Thripoidea</taxon>
        <taxon>Thripidae</taxon>
        <taxon>Frankliniella</taxon>
    </lineage>
</organism>
<gene>
    <name evidence="1" type="ORF">KUF71_003511</name>
</gene>
<reference evidence="1" key="1">
    <citation type="submission" date="2021-07" db="EMBL/GenBank/DDBJ databases">
        <authorList>
            <person name="Catto M.A."/>
            <person name="Jacobson A."/>
            <person name="Kennedy G."/>
            <person name="Labadie P."/>
            <person name="Hunt B.G."/>
            <person name="Srinivasan R."/>
        </authorList>
    </citation>
    <scope>NUCLEOTIDE SEQUENCE</scope>
    <source>
        <strain evidence="1">PL_HMW_Pooled</strain>
        <tissue evidence="1">Head</tissue>
    </source>
</reference>
<proteinExistence type="predicted"/>
<dbReference type="EMBL" id="JAHWGI010001401">
    <property type="protein sequence ID" value="KAK3929504.1"/>
    <property type="molecule type" value="Genomic_DNA"/>
</dbReference>
<protein>
    <submittedName>
        <fullName evidence="1">Carbamoyl-phosphate synthase large chain</fullName>
    </submittedName>
</protein>
<accession>A0AAE1HXQ3</accession>
<reference evidence="1" key="2">
    <citation type="journal article" date="2023" name="BMC Genomics">
        <title>Pest status, molecular evolution, and epigenetic factors derived from the genome assembly of Frankliniella fusca, a thysanopteran phytovirus vector.</title>
        <authorList>
            <person name="Catto M.A."/>
            <person name="Labadie P.E."/>
            <person name="Jacobson A.L."/>
            <person name="Kennedy G.G."/>
            <person name="Srinivasan R."/>
            <person name="Hunt B.G."/>
        </authorList>
    </citation>
    <scope>NUCLEOTIDE SEQUENCE</scope>
    <source>
        <strain evidence="1">PL_HMW_Pooled</strain>
    </source>
</reference>
<dbReference type="Proteomes" id="UP001219518">
    <property type="component" value="Unassembled WGS sequence"/>
</dbReference>
<comment type="caution">
    <text evidence="1">The sequence shown here is derived from an EMBL/GenBank/DDBJ whole genome shotgun (WGS) entry which is preliminary data.</text>
</comment>
<keyword evidence="2" id="KW-1185">Reference proteome</keyword>
<name>A0AAE1HXQ3_9NEOP</name>